<sequence length="235" mass="25915">MNRTQQCIAVVAGIVLVSTAILIAAIGWGPKDECFPIVFPRIIGCALAQYENLTGGLIAAGGALFAGWLAWSAVHQQIEIEKRKVKAAETAEQSRIADEISRDLSDLMSAQLAGKQLLRRLRENLRDPFPYATKFVQMWNAQHFPTTSRTWSPKIVGDELLNLVNRLRSLAEAINEDLGRNDPAHHPVLLRSREAAASDLVAEFNTNLELLAPLIEGRQQALTDANAKLAMLKRD</sequence>
<reference evidence="2 3" key="1">
    <citation type="submission" date="2014-03" db="EMBL/GenBank/DDBJ databases">
        <title>Bradyrhizobium valentinum sp. nov., isolated from effective nodules of Lupinus mariae-josephae, a lupine endemic of basic-lime soils in Eastern Spain.</title>
        <authorList>
            <person name="Duran D."/>
            <person name="Rey L."/>
            <person name="Navarro A."/>
            <person name="Busquets A."/>
            <person name="Imperial J."/>
            <person name="Ruiz-Argueso T."/>
        </authorList>
    </citation>
    <scope>NUCLEOTIDE SEQUENCE [LARGE SCALE GENOMIC DNA]</scope>
    <source>
        <strain evidence="2 3">CCBAU 23086</strain>
    </source>
</reference>
<name>A0A0R3MXW1_9BRAD</name>
<evidence type="ECO:0000313" key="3">
    <source>
        <dbReference type="Proteomes" id="UP000051660"/>
    </source>
</evidence>
<organism evidence="2 3">
    <name type="scientific">Bradyrhizobium lablabi</name>
    <dbReference type="NCBI Taxonomy" id="722472"/>
    <lineage>
        <taxon>Bacteria</taxon>
        <taxon>Pseudomonadati</taxon>
        <taxon>Pseudomonadota</taxon>
        <taxon>Alphaproteobacteria</taxon>
        <taxon>Hyphomicrobiales</taxon>
        <taxon>Nitrobacteraceae</taxon>
        <taxon>Bradyrhizobium</taxon>
    </lineage>
</organism>
<comment type="caution">
    <text evidence="2">The sequence shown here is derived from an EMBL/GenBank/DDBJ whole genome shotgun (WGS) entry which is preliminary data.</text>
</comment>
<evidence type="ECO:0000313" key="2">
    <source>
        <dbReference type="EMBL" id="KRR22627.1"/>
    </source>
</evidence>
<dbReference type="RefSeq" id="WP_057859443.1">
    <property type="nucleotide sequence ID" value="NZ_LLYB01000072.1"/>
</dbReference>
<accession>A0A0R3MXW1</accession>
<dbReference type="Proteomes" id="UP000051660">
    <property type="component" value="Unassembled WGS sequence"/>
</dbReference>
<proteinExistence type="predicted"/>
<dbReference type="AlphaFoldDB" id="A0A0R3MXW1"/>
<protein>
    <submittedName>
        <fullName evidence="2">Uncharacterized protein</fullName>
    </submittedName>
</protein>
<keyword evidence="1" id="KW-1133">Transmembrane helix</keyword>
<feature type="transmembrane region" description="Helical" evidence="1">
    <location>
        <begin position="7"/>
        <end position="28"/>
    </location>
</feature>
<keyword evidence="1" id="KW-0812">Transmembrane</keyword>
<dbReference type="EMBL" id="LLYB01000072">
    <property type="protein sequence ID" value="KRR22627.1"/>
    <property type="molecule type" value="Genomic_DNA"/>
</dbReference>
<gene>
    <name evidence="2" type="ORF">CQ14_30945</name>
</gene>
<evidence type="ECO:0000256" key="1">
    <source>
        <dbReference type="SAM" id="Phobius"/>
    </source>
</evidence>
<keyword evidence="1" id="KW-0472">Membrane</keyword>
<feature type="transmembrane region" description="Helical" evidence="1">
    <location>
        <begin position="56"/>
        <end position="74"/>
    </location>
</feature>